<dbReference type="AlphaFoldDB" id="A0AAT9GU85"/>
<reference evidence="1" key="1">
    <citation type="submission" date="2024-03" db="EMBL/GenBank/DDBJ databases">
        <title>Complete genome sequence of Sulfurisphaera javensis strain KD-1.</title>
        <authorList>
            <person name="Sakai H."/>
            <person name="Nur N."/>
            <person name="Suwanto A."/>
            <person name="Kurosawa N."/>
        </authorList>
    </citation>
    <scope>NUCLEOTIDE SEQUENCE</scope>
    <source>
        <strain evidence="1">KD-1</strain>
    </source>
</reference>
<sequence>MKVIIIKSENGNVSKKDIIEGDLGSVLRKAATEALAEWNENASDFIIMKDMHEVHIPLPLKPQTYEALKNFLKSRTKTEAIAEIPVFVISFDNEWVESDFKDKRVYVVSPYIDENSEKEITEYAKQVTSPVQEVEEEEEEE</sequence>
<organism evidence="1">
    <name type="scientific">Sulfurisphaera javensis</name>
    <dbReference type="NCBI Taxonomy" id="2049879"/>
    <lineage>
        <taxon>Archaea</taxon>
        <taxon>Thermoproteota</taxon>
        <taxon>Thermoprotei</taxon>
        <taxon>Sulfolobales</taxon>
        <taxon>Sulfolobaceae</taxon>
        <taxon>Sulfurisphaera</taxon>
    </lineage>
</organism>
<accession>A0AAT9GU85</accession>
<proteinExistence type="predicted"/>
<dbReference type="InterPro" id="IPR017006">
    <property type="entry name" value="UCP032756"/>
</dbReference>
<protein>
    <submittedName>
        <fullName evidence="1">DUF2286 domain-containing protein</fullName>
    </submittedName>
</protein>
<dbReference type="GeneID" id="92355352"/>
<gene>
    <name evidence="1" type="ORF">SJAV_23940</name>
</gene>
<dbReference type="Pfam" id="PF10051">
    <property type="entry name" value="DUF2286"/>
    <property type="match status" value="1"/>
</dbReference>
<name>A0AAT9GU85_9CREN</name>
<dbReference type="KEGG" id="sjv:SJAV_23940"/>
<dbReference type="PIRSF" id="PIRSF032756">
    <property type="entry name" value="UCP032756"/>
    <property type="match status" value="1"/>
</dbReference>
<dbReference type="EMBL" id="AP031322">
    <property type="protein sequence ID" value="BFH74450.1"/>
    <property type="molecule type" value="Genomic_DNA"/>
</dbReference>
<dbReference type="RefSeq" id="WP_369609958.1">
    <property type="nucleotide sequence ID" value="NZ_AP031322.1"/>
</dbReference>
<evidence type="ECO:0000313" key="1">
    <source>
        <dbReference type="EMBL" id="BFH74450.1"/>
    </source>
</evidence>